<comment type="caution">
    <text evidence="1">The sequence shown here is derived from an EMBL/GenBank/DDBJ whole genome shotgun (WGS) entry which is preliminary data.</text>
</comment>
<evidence type="ECO:0000313" key="2">
    <source>
        <dbReference type="Proteomes" id="UP000248798"/>
    </source>
</evidence>
<evidence type="ECO:0000313" key="1">
    <source>
        <dbReference type="EMBL" id="RAM03630.1"/>
    </source>
</evidence>
<dbReference type="AlphaFoldDB" id="A0A328FIE6"/>
<sequence>MMSKWPTVVRIVVASMKKVAVKCLVARLGFMGQRSDAGAVSGKSCLFEFLFDWKSGFCPILFKANRGR</sequence>
<protein>
    <submittedName>
        <fullName evidence="1">Uncharacterized protein</fullName>
    </submittedName>
</protein>
<dbReference type="Proteomes" id="UP000248798">
    <property type="component" value="Unassembled WGS sequence"/>
</dbReference>
<dbReference type="EMBL" id="QLNI01000003">
    <property type="protein sequence ID" value="RAM03630.1"/>
    <property type="molecule type" value="Genomic_DNA"/>
</dbReference>
<name>A0A328FIE6_9BACT</name>
<organism evidence="1 2">
    <name type="scientific">Desulfobacter hydrogenophilus</name>
    <dbReference type="NCBI Taxonomy" id="2291"/>
    <lineage>
        <taxon>Bacteria</taxon>
        <taxon>Pseudomonadati</taxon>
        <taxon>Thermodesulfobacteriota</taxon>
        <taxon>Desulfobacteria</taxon>
        <taxon>Desulfobacterales</taxon>
        <taxon>Desulfobacteraceae</taxon>
        <taxon>Desulfobacter</taxon>
    </lineage>
</organism>
<reference evidence="1 2" key="1">
    <citation type="submission" date="2018-06" db="EMBL/GenBank/DDBJ databases">
        <title>Complete Genome Sequence of Desulfobacter hydrogenophilus (DSM3380).</title>
        <authorList>
            <person name="Marietou A."/>
            <person name="Schreiber L."/>
            <person name="Marshall I."/>
            <person name="Jorgensen B."/>
        </authorList>
    </citation>
    <scope>NUCLEOTIDE SEQUENCE [LARGE SCALE GENOMIC DNA]</scope>
    <source>
        <strain evidence="1 2">DSM 3380</strain>
    </source>
</reference>
<accession>A0A328FIE6</accession>
<proteinExistence type="predicted"/>
<gene>
    <name evidence="1" type="ORF">DO021_02455</name>
</gene>